<reference evidence="2 3" key="1">
    <citation type="submission" date="2019-09" db="EMBL/GenBank/DDBJ databases">
        <title>Characterization of the phylogenetic diversity of two novel species belonging to the genus Bifidobacterium: Bifidobacterium cebidarum sp. nov. and Bifidobacterium leontopitheci sp. nov.</title>
        <authorList>
            <person name="Lugli G.A."/>
            <person name="Duranti S."/>
            <person name="Milani C."/>
            <person name="Turroni F."/>
            <person name="Ventura M."/>
        </authorList>
    </citation>
    <scope>NUCLEOTIDE SEQUENCE [LARGE SCALE GENOMIC DNA]</scope>
    <source>
        <strain evidence="2 3">LMG 31471</strain>
    </source>
</reference>
<dbReference type="Pfam" id="PF02424">
    <property type="entry name" value="ApbE"/>
    <property type="match status" value="2"/>
</dbReference>
<name>A0A6I1GG37_9BIFI</name>
<dbReference type="RefSeq" id="WP_226835946.1">
    <property type="nucleotide sequence ID" value="NZ_JBHSKZ010000009.1"/>
</dbReference>
<proteinExistence type="predicted"/>
<dbReference type="Proteomes" id="UP000441772">
    <property type="component" value="Unassembled WGS sequence"/>
</dbReference>
<organism evidence="2 3">
    <name type="scientific">Bifidobacterium leontopitheci</name>
    <dbReference type="NCBI Taxonomy" id="2650774"/>
    <lineage>
        <taxon>Bacteria</taxon>
        <taxon>Bacillati</taxon>
        <taxon>Actinomycetota</taxon>
        <taxon>Actinomycetes</taxon>
        <taxon>Bifidobacteriales</taxon>
        <taxon>Bifidobacteriaceae</taxon>
        <taxon>Bifidobacterium</taxon>
    </lineage>
</organism>
<protein>
    <submittedName>
        <fullName evidence="2">Thiamine biosynthesis protein ApbE</fullName>
    </submittedName>
</protein>
<dbReference type="InterPro" id="IPR024932">
    <property type="entry name" value="ApbE"/>
</dbReference>
<dbReference type="AlphaFoldDB" id="A0A6I1GG37"/>
<accession>A0A6I1GG37</accession>
<comment type="caution">
    <text evidence="2">The sequence shown here is derived from an EMBL/GenBank/DDBJ whole genome shotgun (WGS) entry which is preliminary data.</text>
</comment>
<feature type="region of interest" description="Disordered" evidence="1">
    <location>
        <begin position="349"/>
        <end position="412"/>
    </location>
</feature>
<gene>
    <name evidence="2" type="ORF">F7D09_0857</name>
</gene>
<evidence type="ECO:0000256" key="1">
    <source>
        <dbReference type="SAM" id="MobiDB-lite"/>
    </source>
</evidence>
<dbReference type="EMBL" id="WBVT01000009">
    <property type="protein sequence ID" value="KAB7790604.1"/>
    <property type="molecule type" value="Genomic_DNA"/>
</dbReference>
<dbReference type="SUPFAM" id="SSF143631">
    <property type="entry name" value="ApbE-like"/>
    <property type="match status" value="2"/>
</dbReference>
<evidence type="ECO:0000313" key="3">
    <source>
        <dbReference type="Proteomes" id="UP000441772"/>
    </source>
</evidence>
<sequence>MNAPLNERLPYTAAFPHALGTGLIVQSAAGIDSNRRAAITAFIEEYEAALSRFRGDSLVAAMAGSSNGGTFDFPDWAGPLFDLYDALAEATDGAIDPCVGEDLIRLGYDARYSFRLSADAVTHAAEGPTTGGSAAAGWNLGAVHGRATWRDDVGRRGPDGTTLVTTRPVSLDFGACGKGYLVDLLAWRFLADAPAYVIDAGGDLLVHMSDGDVDGCVIDTASQAGGLAVPLPDTAPSRARDGASTSFDGVRDGAGRWHGDPDPDALHAAANSSPTSNQAPLTIAMEDPDDTANAVGVASVAGGAFCASAPSRRHWGEAAGLRLHHLLNAVDGLPVRDVAATWVTAPHATATRGGKPASAGAWRASHPGSANHAPTDHQAGAGIADTAKPLGDSGFGNHAGSDASRGNPAGSVRSASRGLYPTALADGLATACFVAAPDTLAKRFDFECAILYADRSAAVSAGFPGRLFMR</sequence>
<evidence type="ECO:0000313" key="2">
    <source>
        <dbReference type="EMBL" id="KAB7790604.1"/>
    </source>
</evidence>
<dbReference type="Gene3D" id="3.10.520.10">
    <property type="entry name" value="ApbE-like domains"/>
    <property type="match status" value="1"/>
</dbReference>
<feature type="region of interest" description="Disordered" evidence="1">
    <location>
        <begin position="228"/>
        <end position="279"/>
    </location>
</feature>
<feature type="compositionally biased region" description="Basic and acidic residues" evidence="1">
    <location>
        <begin position="249"/>
        <end position="265"/>
    </location>
</feature>
<feature type="compositionally biased region" description="Polar residues" evidence="1">
    <location>
        <begin position="270"/>
        <end position="279"/>
    </location>
</feature>
<keyword evidence="3" id="KW-1185">Reference proteome</keyword>
<dbReference type="InterPro" id="IPR003374">
    <property type="entry name" value="ApbE-like_sf"/>
</dbReference>